<accession>A0A0P7BYZ3</accession>
<dbReference type="AlphaFoldDB" id="A0A0P7BYZ3"/>
<dbReference type="Proteomes" id="UP000050424">
    <property type="component" value="Unassembled WGS sequence"/>
</dbReference>
<dbReference type="EMBL" id="LKCW01000012">
    <property type="protein sequence ID" value="KPM45039.1"/>
    <property type="molecule type" value="Genomic_DNA"/>
</dbReference>
<proteinExistence type="predicted"/>
<protein>
    <submittedName>
        <fullName evidence="1">Uncharacterized protein</fullName>
    </submittedName>
</protein>
<name>A0A0P7BYZ3_9HYPO</name>
<evidence type="ECO:0000313" key="1">
    <source>
        <dbReference type="EMBL" id="KPM45039.1"/>
    </source>
</evidence>
<organism evidence="1 2">
    <name type="scientific">Neonectria ditissima</name>
    <dbReference type="NCBI Taxonomy" id="78410"/>
    <lineage>
        <taxon>Eukaryota</taxon>
        <taxon>Fungi</taxon>
        <taxon>Dikarya</taxon>
        <taxon>Ascomycota</taxon>
        <taxon>Pezizomycotina</taxon>
        <taxon>Sordariomycetes</taxon>
        <taxon>Hypocreomycetidae</taxon>
        <taxon>Hypocreales</taxon>
        <taxon>Nectriaceae</taxon>
        <taxon>Neonectria</taxon>
    </lineage>
</organism>
<reference evidence="1 2" key="1">
    <citation type="submission" date="2015-09" db="EMBL/GenBank/DDBJ databases">
        <title>Draft genome of a European isolate of the apple canker pathogen Neonectria ditissima.</title>
        <authorList>
            <person name="Gomez-Cortecero A."/>
            <person name="Harrison R.J."/>
            <person name="Armitage A.D."/>
        </authorList>
    </citation>
    <scope>NUCLEOTIDE SEQUENCE [LARGE SCALE GENOMIC DNA]</scope>
    <source>
        <strain evidence="1 2">R09/05</strain>
    </source>
</reference>
<evidence type="ECO:0000313" key="2">
    <source>
        <dbReference type="Proteomes" id="UP000050424"/>
    </source>
</evidence>
<sequence length="212" mass="22862">MRVRTSRSVHPMSYLPWQTAKRKVLAWPWFPRAAGKPGSWQLAIGNQPPLDLAGPLLGSFLPAFKAPHLTRPDSPQVYLQIFSLHLHNSSPTLSKPRLVFGHLDFASLATTSPSFSRVSIPGKPPSPKLLDVFVKLSPSSGLVAPFFRHSLIPVRLCAPALGMLEILGSWSTSCSRALGGPSPSLILSSLGTTVLRVLPPLALSHANIMVPC</sequence>
<keyword evidence="2" id="KW-1185">Reference proteome</keyword>
<gene>
    <name evidence="1" type="ORF">AK830_g1544</name>
</gene>
<comment type="caution">
    <text evidence="1">The sequence shown here is derived from an EMBL/GenBank/DDBJ whole genome shotgun (WGS) entry which is preliminary data.</text>
</comment>